<reference evidence="2" key="2">
    <citation type="submission" date="2021-04" db="EMBL/GenBank/DDBJ databases">
        <authorList>
            <person name="Podell S."/>
        </authorList>
    </citation>
    <scope>NUCLEOTIDE SEQUENCE</scope>
    <source>
        <strain evidence="2">Hildebrandi</strain>
    </source>
</reference>
<dbReference type="Proteomes" id="UP000693970">
    <property type="component" value="Unassembled WGS sequence"/>
</dbReference>
<keyword evidence="3" id="KW-1185">Reference proteome</keyword>
<organism evidence="2 3">
    <name type="scientific">Nitzschia inconspicua</name>
    <dbReference type="NCBI Taxonomy" id="303405"/>
    <lineage>
        <taxon>Eukaryota</taxon>
        <taxon>Sar</taxon>
        <taxon>Stramenopiles</taxon>
        <taxon>Ochrophyta</taxon>
        <taxon>Bacillariophyta</taxon>
        <taxon>Bacillariophyceae</taxon>
        <taxon>Bacillariophycidae</taxon>
        <taxon>Bacillariales</taxon>
        <taxon>Bacillariaceae</taxon>
        <taxon>Nitzschia</taxon>
    </lineage>
</organism>
<evidence type="ECO:0000313" key="3">
    <source>
        <dbReference type="Proteomes" id="UP000693970"/>
    </source>
</evidence>
<gene>
    <name evidence="2" type="ORF">IV203_015437</name>
</gene>
<dbReference type="EMBL" id="JAGRRH010000014">
    <property type="protein sequence ID" value="KAG7358848.1"/>
    <property type="molecule type" value="Genomic_DNA"/>
</dbReference>
<proteinExistence type="predicted"/>
<protein>
    <submittedName>
        <fullName evidence="2">Uncharacterized protein</fullName>
    </submittedName>
</protein>
<reference evidence="2" key="1">
    <citation type="journal article" date="2021" name="Sci. Rep.">
        <title>Diploid genomic architecture of Nitzschia inconspicua, an elite biomass production diatom.</title>
        <authorList>
            <person name="Oliver A."/>
            <person name="Podell S."/>
            <person name="Pinowska A."/>
            <person name="Traller J.C."/>
            <person name="Smith S.R."/>
            <person name="McClure R."/>
            <person name="Beliaev A."/>
            <person name="Bohutskyi P."/>
            <person name="Hill E.A."/>
            <person name="Rabines A."/>
            <person name="Zheng H."/>
            <person name="Allen L.Z."/>
            <person name="Kuo A."/>
            <person name="Grigoriev I.V."/>
            <person name="Allen A.E."/>
            <person name="Hazlebeck D."/>
            <person name="Allen E.E."/>
        </authorList>
    </citation>
    <scope>NUCLEOTIDE SEQUENCE</scope>
    <source>
        <strain evidence="2">Hildebrandi</strain>
    </source>
</reference>
<evidence type="ECO:0000256" key="1">
    <source>
        <dbReference type="SAM" id="MobiDB-lite"/>
    </source>
</evidence>
<sequence length="198" mass="21549">MVPQDMFAQASCGISHLDVNGDGENQYEPGAAATPKNSKPAGANGGHRDVKWPKISEAKATLIGPDNLARFTDGLGGSVFCVVEEPCGSVRETIKEWMQPGRNIPVEAVHVVVRKCFYIATRQDSSRNVVEMFVWGGRRHARGGTLSCILSSQQGCPVDFNKLHCQKEEEAHLVLPVETCPGAIAAFVRPWHKPMRLG</sequence>
<evidence type="ECO:0000313" key="2">
    <source>
        <dbReference type="EMBL" id="KAG7358848.1"/>
    </source>
</evidence>
<name>A0A9K3LC80_9STRA</name>
<dbReference type="AlphaFoldDB" id="A0A9K3LC80"/>
<feature type="region of interest" description="Disordered" evidence="1">
    <location>
        <begin position="23"/>
        <end position="49"/>
    </location>
</feature>
<accession>A0A9K3LC80</accession>
<comment type="caution">
    <text evidence="2">The sequence shown here is derived from an EMBL/GenBank/DDBJ whole genome shotgun (WGS) entry which is preliminary data.</text>
</comment>